<gene>
    <name evidence="3" type="ordered locus">FraEuI1c_2937</name>
</gene>
<dbReference type="EMBL" id="CP002299">
    <property type="protein sequence ID" value="ADP80962.1"/>
    <property type="molecule type" value="Genomic_DNA"/>
</dbReference>
<proteinExistence type="predicted"/>
<keyword evidence="4" id="KW-1185">Reference proteome</keyword>
<dbReference type="HOGENOM" id="CLU_062592_0_0_11"/>
<evidence type="ECO:0000256" key="2">
    <source>
        <dbReference type="SAM" id="MobiDB-lite"/>
    </source>
</evidence>
<dbReference type="InterPro" id="IPR023365">
    <property type="entry name" value="Sortase_dom-sf"/>
</dbReference>
<dbReference type="InterPro" id="IPR042001">
    <property type="entry name" value="Sortase_F"/>
</dbReference>
<reference evidence="3 4" key="1">
    <citation type="submission" date="2010-10" db="EMBL/GenBank/DDBJ databases">
        <title>Complete sequence of Frankia sp. EuI1c.</title>
        <authorList>
            <consortium name="US DOE Joint Genome Institute"/>
            <person name="Lucas S."/>
            <person name="Copeland A."/>
            <person name="Lapidus A."/>
            <person name="Cheng J.-F."/>
            <person name="Bruce D."/>
            <person name="Goodwin L."/>
            <person name="Pitluck S."/>
            <person name="Chertkov O."/>
            <person name="Detter J.C."/>
            <person name="Han C."/>
            <person name="Tapia R."/>
            <person name="Land M."/>
            <person name="Hauser L."/>
            <person name="Jeffries C."/>
            <person name="Kyrpides N."/>
            <person name="Ivanova N."/>
            <person name="Mikhailova N."/>
            <person name="Beauchemin N."/>
            <person name="Sen A."/>
            <person name="Sur S.A."/>
            <person name="Gtari M."/>
            <person name="Wall L."/>
            <person name="Tisa L."/>
            <person name="Woyke T."/>
        </authorList>
    </citation>
    <scope>NUCLEOTIDE SEQUENCE [LARGE SCALE GENOMIC DNA]</scope>
    <source>
        <strain evidence="4">DSM 45817 / CECT 9037 / EuI1c</strain>
    </source>
</reference>
<dbReference type="Pfam" id="PF04203">
    <property type="entry name" value="Sortase"/>
    <property type="match status" value="1"/>
</dbReference>
<feature type="compositionally biased region" description="Pro residues" evidence="2">
    <location>
        <begin position="115"/>
        <end position="140"/>
    </location>
</feature>
<dbReference type="eggNOG" id="COG3764">
    <property type="taxonomic scope" value="Bacteria"/>
</dbReference>
<dbReference type="GO" id="GO:0016787">
    <property type="term" value="F:hydrolase activity"/>
    <property type="evidence" value="ECO:0007669"/>
    <property type="project" value="UniProtKB-KW"/>
</dbReference>
<dbReference type="KEGG" id="fri:FraEuI1c_2937"/>
<dbReference type="Gene3D" id="2.40.260.10">
    <property type="entry name" value="Sortase"/>
    <property type="match status" value="1"/>
</dbReference>
<evidence type="ECO:0000313" key="3">
    <source>
        <dbReference type="EMBL" id="ADP80962.1"/>
    </source>
</evidence>
<organism evidence="3 4">
    <name type="scientific">Pseudofrankia inefficax (strain DSM 45817 / CECT 9037 / DDB 130130 / EuI1c)</name>
    <name type="common">Frankia inefficax</name>
    <dbReference type="NCBI Taxonomy" id="298654"/>
    <lineage>
        <taxon>Bacteria</taxon>
        <taxon>Bacillati</taxon>
        <taxon>Actinomycetota</taxon>
        <taxon>Actinomycetes</taxon>
        <taxon>Frankiales</taxon>
        <taxon>Frankiaceae</taxon>
        <taxon>Pseudofrankia</taxon>
    </lineage>
</organism>
<dbReference type="STRING" id="298654.FraEuI1c_2937"/>
<protein>
    <submittedName>
        <fullName evidence="3">Peptidase C60 sortase A and B</fullName>
    </submittedName>
</protein>
<feature type="compositionally biased region" description="Low complexity" evidence="2">
    <location>
        <begin position="318"/>
        <end position="328"/>
    </location>
</feature>
<feature type="region of interest" description="Disordered" evidence="2">
    <location>
        <begin position="318"/>
        <end position="375"/>
    </location>
</feature>
<name>E3JAB1_PSEI1</name>
<dbReference type="NCBIfam" id="NF033748">
    <property type="entry name" value="class_F_sortase"/>
    <property type="match status" value="1"/>
</dbReference>
<accession>E3JAB1</accession>
<evidence type="ECO:0000313" key="4">
    <source>
        <dbReference type="Proteomes" id="UP000002484"/>
    </source>
</evidence>
<evidence type="ECO:0000256" key="1">
    <source>
        <dbReference type="ARBA" id="ARBA00022801"/>
    </source>
</evidence>
<keyword evidence="1" id="KW-0378">Hydrolase</keyword>
<dbReference type="CDD" id="cd05829">
    <property type="entry name" value="Sortase_F"/>
    <property type="match status" value="1"/>
</dbReference>
<feature type="region of interest" description="Disordered" evidence="2">
    <location>
        <begin position="109"/>
        <end position="140"/>
    </location>
</feature>
<dbReference type="SUPFAM" id="SSF63817">
    <property type="entry name" value="Sortase"/>
    <property type="match status" value="1"/>
</dbReference>
<dbReference type="InParanoid" id="E3JAB1"/>
<dbReference type="AlphaFoldDB" id="E3JAB1"/>
<dbReference type="Proteomes" id="UP000002484">
    <property type="component" value="Chromosome"/>
</dbReference>
<sequence precursor="true">MAARAGLSGLATAAAGLRGTAAAWRASRKAGTEGRHVAGAGGRGRLGGWIGGRLGGWIGGRLGGWIGGRLGGRLGGLSRLSWPLALVGVALVVASGFQLAAPMIRSAEAPSGRALPPPAPVPTSPSGPPSATPSALPPPPVVTDPVRLRIPAIALDAPVIGLGLDPQGAIDVPTQWGDVGWYKPGVAPGAVGPAVLVGHYDSKTGPAVFYRLGSVLPGDQLVVVGASGASVTFVVDRLQEVSKATFPTQEVYGPVTRPEIRVITCDGAFDEHTHHYVDNLVVYGHAISVPASVAPAPAAAAPSAAVAAPRPAAATAAVRTGAPAAGSPAAPPVAVPPVALSPATPSPSTPRAAPPAAAVVSGAPPTPRLTVTPSQ</sequence>
<feature type="compositionally biased region" description="Low complexity" evidence="2">
    <location>
        <begin position="349"/>
        <end position="363"/>
    </location>
</feature>
<dbReference type="InterPro" id="IPR005754">
    <property type="entry name" value="Sortase"/>
</dbReference>